<reference evidence="5" key="1">
    <citation type="journal article" date="2021" name="PeerJ">
        <title>Extensive microbial diversity within the chicken gut microbiome revealed by metagenomics and culture.</title>
        <authorList>
            <person name="Gilroy R."/>
            <person name="Ravi A."/>
            <person name="Getino M."/>
            <person name="Pursley I."/>
            <person name="Horton D.L."/>
            <person name="Alikhan N.F."/>
            <person name="Baker D."/>
            <person name="Gharbi K."/>
            <person name="Hall N."/>
            <person name="Watson M."/>
            <person name="Adriaenssens E.M."/>
            <person name="Foster-Nyarko E."/>
            <person name="Jarju S."/>
            <person name="Secka A."/>
            <person name="Antonio M."/>
            <person name="Oren A."/>
            <person name="Chaudhuri R.R."/>
            <person name="La Ragione R."/>
            <person name="Hildebrand F."/>
            <person name="Pallen M.J."/>
        </authorList>
    </citation>
    <scope>NUCLEOTIDE SEQUENCE</scope>
    <source>
        <strain evidence="5">1345</strain>
    </source>
</reference>
<dbReference type="InterPro" id="IPR027417">
    <property type="entry name" value="P-loop_NTPase"/>
</dbReference>
<reference evidence="5" key="2">
    <citation type="submission" date="2021-04" db="EMBL/GenBank/DDBJ databases">
        <authorList>
            <person name="Gilroy R."/>
        </authorList>
    </citation>
    <scope>NUCLEOTIDE SEQUENCE</scope>
    <source>
        <strain evidence="5">1345</strain>
    </source>
</reference>
<feature type="domain" description="AAA+ ATPase" evidence="4">
    <location>
        <begin position="48"/>
        <end position="166"/>
    </location>
</feature>
<dbReference type="GO" id="GO:0003677">
    <property type="term" value="F:DNA binding"/>
    <property type="evidence" value="ECO:0007669"/>
    <property type="project" value="InterPro"/>
</dbReference>
<dbReference type="FunFam" id="1.10.8.60:FF:000029">
    <property type="entry name" value="Replication-associated recombination protein A"/>
    <property type="match status" value="1"/>
</dbReference>
<dbReference type="InterPro" id="IPR051314">
    <property type="entry name" value="AAA_ATPase_RarA/MGS1/WRNIP1"/>
</dbReference>
<evidence type="ECO:0000256" key="2">
    <source>
        <dbReference type="ARBA" id="ARBA00022741"/>
    </source>
</evidence>
<dbReference type="Pfam" id="PF00004">
    <property type="entry name" value="AAA"/>
    <property type="match status" value="1"/>
</dbReference>
<proteinExistence type="inferred from homology"/>
<sequence>MENLFTNLYNDIKPLAERMRPTGLDDFVGQRHILGEGKLLRRLIEAKRVPSCIFYGPPGTGKTTLARIIAETTGGSFVMMNAISSGVAEVKVVIEEAKKNFEMYGKRTYLLLDECHRWSKAQSDTLLSVLESGQILLIGATTEAPQYNMTRAIVSRCSLFEFKPVETEDIKRALRRAIGAENGLKAYRIQIDGEALTYFATACAGDVRSALNGLEIGVLTTNPNKDGEIVITKEIAAECLQKKALSLNEDVFYHILSAFCKSLRGSDATAALYYANRLIEAGCEPQLLARRTIVHASEDCCSAKALNTACNALYALNNLGMPEGNIVLTQAIIEVCEARKTNRVIKALGMAMDDARNHPDDNIPAYLKNHTEASKKYKYPHDYGGWVEQQYLPDSLKDRDYFKDEKNG</sequence>
<dbReference type="GO" id="GO:0005524">
    <property type="term" value="F:ATP binding"/>
    <property type="evidence" value="ECO:0007669"/>
    <property type="project" value="UniProtKB-KW"/>
</dbReference>
<dbReference type="InterPro" id="IPR032423">
    <property type="entry name" value="AAA_assoc_2"/>
</dbReference>
<comment type="caution">
    <text evidence="5">The sequence shown here is derived from an EMBL/GenBank/DDBJ whole genome shotgun (WGS) entry which is preliminary data.</text>
</comment>
<dbReference type="GO" id="GO:0017116">
    <property type="term" value="F:single-stranded DNA helicase activity"/>
    <property type="evidence" value="ECO:0007669"/>
    <property type="project" value="TreeGrafter"/>
</dbReference>
<dbReference type="Gene3D" id="1.10.3710.10">
    <property type="entry name" value="DNA polymerase III clamp loader subunits, C-terminal domain"/>
    <property type="match status" value="1"/>
</dbReference>
<dbReference type="InterPro" id="IPR008921">
    <property type="entry name" value="DNA_pol3_clamp-load_cplx_C"/>
</dbReference>
<dbReference type="SUPFAM" id="SSF52540">
    <property type="entry name" value="P-loop containing nucleoside triphosphate hydrolases"/>
    <property type="match status" value="1"/>
</dbReference>
<dbReference type="SMART" id="SM00382">
    <property type="entry name" value="AAA"/>
    <property type="match status" value="1"/>
</dbReference>
<dbReference type="Gene3D" id="1.10.8.60">
    <property type="match status" value="1"/>
</dbReference>
<dbReference type="Gene3D" id="3.40.50.300">
    <property type="entry name" value="P-loop containing nucleotide triphosphate hydrolases"/>
    <property type="match status" value="1"/>
</dbReference>
<dbReference type="GO" id="GO:0006261">
    <property type="term" value="P:DNA-templated DNA replication"/>
    <property type="evidence" value="ECO:0007669"/>
    <property type="project" value="TreeGrafter"/>
</dbReference>
<evidence type="ECO:0000259" key="4">
    <source>
        <dbReference type="SMART" id="SM00382"/>
    </source>
</evidence>
<dbReference type="AlphaFoldDB" id="A0A9D2CSS3"/>
<keyword evidence="2" id="KW-0547">Nucleotide-binding</keyword>
<dbReference type="Pfam" id="PF12002">
    <property type="entry name" value="MgsA_C"/>
    <property type="match status" value="1"/>
</dbReference>
<dbReference type="Pfam" id="PF16193">
    <property type="entry name" value="AAA_assoc_2"/>
    <property type="match status" value="1"/>
</dbReference>
<dbReference type="Gene3D" id="1.20.272.10">
    <property type="match status" value="1"/>
</dbReference>
<dbReference type="CDD" id="cd00009">
    <property type="entry name" value="AAA"/>
    <property type="match status" value="1"/>
</dbReference>
<evidence type="ECO:0000313" key="5">
    <source>
        <dbReference type="EMBL" id="HIY97470.1"/>
    </source>
</evidence>
<comment type="similarity">
    <text evidence="1">Belongs to the AAA ATPase family. RarA/MGS1/WRNIP1 subfamily.</text>
</comment>
<dbReference type="InterPro" id="IPR003959">
    <property type="entry name" value="ATPase_AAA_core"/>
</dbReference>
<dbReference type="GO" id="GO:0016887">
    <property type="term" value="F:ATP hydrolysis activity"/>
    <property type="evidence" value="ECO:0007669"/>
    <property type="project" value="InterPro"/>
</dbReference>
<gene>
    <name evidence="5" type="ORF">H9729_07260</name>
</gene>
<protein>
    <submittedName>
        <fullName evidence="5">Replication-associated recombination protein A</fullName>
    </submittedName>
</protein>
<keyword evidence="3" id="KW-0067">ATP-binding</keyword>
<dbReference type="SUPFAM" id="SSF48019">
    <property type="entry name" value="post-AAA+ oligomerization domain-like"/>
    <property type="match status" value="1"/>
</dbReference>
<dbReference type="Proteomes" id="UP000886750">
    <property type="component" value="Unassembled WGS sequence"/>
</dbReference>
<accession>A0A9D2CSS3</accession>
<dbReference type="GO" id="GO:0008047">
    <property type="term" value="F:enzyme activator activity"/>
    <property type="evidence" value="ECO:0007669"/>
    <property type="project" value="TreeGrafter"/>
</dbReference>
<organism evidence="5 6">
    <name type="scientific">Candidatus Borkfalkia excrementigallinarum</name>
    <dbReference type="NCBI Taxonomy" id="2838506"/>
    <lineage>
        <taxon>Bacteria</taxon>
        <taxon>Bacillati</taxon>
        <taxon>Bacillota</taxon>
        <taxon>Clostridia</taxon>
        <taxon>Christensenellales</taxon>
        <taxon>Christensenellaceae</taxon>
        <taxon>Candidatus Borkfalkia</taxon>
    </lineage>
</organism>
<dbReference type="EMBL" id="DXCQ01000066">
    <property type="protein sequence ID" value="HIY97470.1"/>
    <property type="molecule type" value="Genomic_DNA"/>
</dbReference>
<evidence type="ECO:0000256" key="1">
    <source>
        <dbReference type="ARBA" id="ARBA00008959"/>
    </source>
</evidence>
<dbReference type="InterPro" id="IPR021886">
    <property type="entry name" value="MgsA_C"/>
</dbReference>
<evidence type="ECO:0000313" key="6">
    <source>
        <dbReference type="Proteomes" id="UP000886750"/>
    </source>
</evidence>
<dbReference type="PANTHER" id="PTHR13779:SF7">
    <property type="entry name" value="ATPASE WRNIP1"/>
    <property type="match status" value="1"/>
</dbReference>
<dbReference type="InterPro" id="IPR003593">
    <property type="entry name" value="AAA+_ATPase"/>
</dbReference>
<name>A0A9D2CSS3_9FIRM</name>
<dbReference type="PANTHER" id="PTHR13779">
    <property type="entry name" value="WERNER HELICASE-INTERACTING PROTEIN 1 FAMILY MEMBER"/>
    <property type="match status" value="1"/>
</dbReference>
<dbReference type="CDD" id="cd18139">
    <property type="entry name" value="HLD_clamp_RarA"/>
    <property type="match status" value="1"/>
</dbReference>
<evidence type="ECO:0000256" key="3">
    <source>
        <dbReference type="ARBA" id="ARBA00022840"/>
    </source>
</evidence>
<dbReference type="GO" id="GO:0000731">
    <property type="term" value="P:DNA synthesis involved in DNA repair"/>
    <property type="evidence" value="ECO:0007669"/>
    <property type="project" value="TreeGrafter"/>
</dbReference>